<feature type="short sequence motif" description="DGA/G" evidence="4">
    <location>
        <begin position="150"/>
        <end position="152"/>
    </location>
</feature>
<dbReference type="Proteomes" id="UP000256779">
    <property type="component" value="Unassembled WGS sequence"/>
</dbReference>
<evidence type="ECO:0000313" key="6">
    <source>
        <dbReference type="EMBL" id="RED93856.1"/>
    </source>
</evidence>
<dbReference type="RefSeq" id="WP_115869775.1">
    <property type="nucleotide sequence ID" value="NZ_QREG01000023.1"/>
</dbReference>
<dbReference type="PROSITE" id="PS51635">
    <property type="entry name" value="PNPLA"/>
    <property type="match status" value="1"/>
</dbReference>
<reference evidence="6 7" key="1">
    <citation type="submission" date="2018-07" db="EMBL/GenBank/DDBJ databases">
        <title>Genomic Encyclopedia of Type Strains, Phase IV (KMG-IV): sequencing the most valuable type-strain genomes for metagenomic binning, comparative biology and taxonomic classification.</title>
        <authorList>
            <person name="Goeker M."/>
        </authorList>
    </citation>
    <scope>NUCLEOTIDE SEQUENCE [LARGE SCALE GENOMIC DNA]</scope>
    <source>
        <strain evidence="6 7">DSM 4134</strain>
    </source>
</reference>
<evidence type="ECO:0000256" key="1">
    <source>
        <dbReference type="ARBA" id="ARBA00022801"/>
    </source>
</evidence>
<feature type="short sequence motif" description="GXSXG" evidence="4">
    <location>
        <begin position="36"/>
        <end position="40"/>
    </location>
</feature>
<dbReference type="GO" id="GO:0016787">
    <property type="term" value="F:hydrolase activity"/>
    <property type="evidence" value="ECO:0007669"/>
    <property type="project" value="UniProtKB-UniRule"/>
</dbReference>
<dbReference type="GO" id="GO:0016042">
    <property type="term" value="P:lipid catabolic process"/>
    <property type="evidence" value="ECO:0007669"/>
    <property type="project" value="UniProtKB-UniRule"/>
</dbReference>
<evidence type="ECO:0000256" key="2">
    <source>
        <dbReference type="ARBA" id="ARBA00022963"/>
    </source>
</evidence>
<organism evidence="6 7">
    <name type="scientific">Marinoscillum furvescens DSM 4134</name>
    <dbReference type="NCBI Taxonomy" id="1122208"/>
    <lineage>
        <taxon>Bacteria</taxon>
        <taxon>Pseudomonadati</taxon>
        <taxon>Bacteroidota</taxon>
        <taxon>Cytophagia</taxon>
        <taxon>Cytophagales</taxon>
        <taxon>Reichenbachiellaceae</taxon>
        <taxon>Marinoscillum</taxon>
    </lineage>
</organism>
<dbReference type="InterPro" id="IPR050301">
    <property type="entry name" value="NTE"/>
</dbReference>
<accession>A0A3D9KXQ2</accession>
<name>A0A3D9KXQ2_MARFU</name>
<dbReference type="PANTHER" id="PTHR14226:SF78">
    <property type="entry name" value="SLR0060 PROTEIN"/>
    <property type="match status" value="1"/>
</dbReference>
<dbReference type="Gene3D" id="3.40.1090.10">
    <property type="entry name" value="Cytosolic phospholipase A2 catalytic domain"/>
    <property type="match status" value="2"/>
</dbReference>
<feature type="active site" description="Nucleophile" evidence="4">
    <location>
        <position position="38"/>
    </location>
</feature>
<evidence type="ECO:0000313" key="7">
    <source>
        <dbReference type="Proteomes" id="UP000256779"/>
    </source>
</evidence>
<feature type="domain" description="PNPLA" evidence="5">
    <location>
        <begin position="5"/>
        <end position="163"/>
    </location>
</feature>
<gene>
    <name evidence="6" type="ORF">C7460_12336</name>
</gene>
<sequence>MKIGLVLSGGGARGIAHLGIMEALLESGVRFSVVSGSSAGALAGALYCAGHSPREICQIIEKTNFYRAFRPSFNSRSLLNIERASGELSKYFPEDSFASLKIPLRVTTTDISKGKVKVYKRGQLIRPVLASCCIPVVFDPVRIGKRTLVDGGILDNLPYKPIKKECDKIIALHCNPIDKGYRPGNWRDLMERSMMLTVTQYVHSKKKNYDLFLEPPGVSRYKVFDFKKAQEIFDFGYEYAQKEIASGALEKIGLHEKSVL</sequence>
<protein>
    <submittedName>
        <fullName evidence="6">NTE family protein</fullName>
    </submittedName>
</protein>
<keyword evidence="2 4" id="KW-0442">Lipid degradation</keyword>
<dbReference type="InterPro" id="IPR016035">
    <property type="entry name" value="Acyl_Trfase/lysoPLipase"/>
</dbReference>
<keyword evidence="7" id="KW-1185">Reference proteome</keyword>
<dbReference type="AlphaFoldDB" id="A0A3D9KXQ2"/>
<feature type="short sequence motif" description="GXGXXG" evidence="4">
    <location>
        <begin position="9"/>
        <end position="14"/>
    </location>
</feature>
<evidence type="ECO:0000256" key="3">
    <source>
        <dbReference type="ARBA" id="ARBA00023098"/>
    </source>
</evidence>
<keyword evidence="3 4" id="KW-0443">Lipid metabolism</keyword>
<dbReference type="InterPro" id="IPR002641">
    <property type="entry name" value="PNPLA_dom"/>
</dbReference>
<evidence type="ECO:0000256" key="4">
    <source>
        <dbReference type="PROSITE-ProRule" id="PRU01161"/>
    </source>
</evidence>
<dbReference type="OrthoDB" id="9770965at2"/>
<dbReference type="PANTHER" id="PTHR14226">
    <property type="entry name" value="NEUROPATHY TARGET ESTERASE/SWISS CHEESE D.MELANOGASTER"/>
    <property type="match status" value="1"/>
</dbReference>
<evidence type="ECO:0000259" key="5">
    <source>
        <dbReference type="PROSITE" id="PS51635"/>
    </source>
</evidence>
<dbReference type="EMBL" id="QREG01000023">
    <property type="protein sequence ID" value="RED93856.1"/>
    <property type="molecule type" value="Genomic_DNA"/>
</dbReference>
<dbReference type="Pfam" id="PF01734">
    <property type="entry name" value="Patatin"/>
    <property type="match status" value="1"/>
</dbReference>
<feature type="active site" description="Proton acceptor" evidence="4">
    <location>
        <position position="150"/>
    </location>
</feature>
<dbReference type="CDD" id="cd07205">
    <property type="entry name" value="Pat_PNPLA6_PNPLA7_NTE1_like"/>
    <property type="match status" value="1"/>
</dbReference>
<comment type="caution">
    <text evidence="6">The sequence shown here is derived from an EMBL/GenBank/DDBJ whole genome shotgun (WGS) entry which is preliminary data.</text>
</comment>
<keyword evidence="1 4" id="KW-0378">Hydrolase</keyword>
<dbReference type="SUPFAM" id="SSF52151">
    <property type="entry name" value="FabD/lysophospholipase-like"/>
    <property type="match status" value="1"/>
</dbReference>
<proteinExistence type="predicted"/>